<dbReference type="Proteomes" id="UP000054248">
    <property type="component" value="Unassembled WGS sequence"/>
</dbReference>
<keyword evidence="6 9" id="KW-0067">ATP-binding</keyword>
<dbReference type="GO" id="GO:0005634">
    <property type="term" value="C:nucleus"/>
    <property type="evidence" value="ECO:0007669"/>
    <property type="project" value="TreeGrafter"/>
</dbReference>
<organism evidence="13 14">
    <name type="scientific">Tulasnella calospora MUT 4182</name>
    <dbReference type="NCBI Taxonomy" id="1051891"/>
    <lineage>
        <taxon>Eukaryota</taxon>
        <taxon>Fungi</taxon>
        <taxon>Dikarya</taxon>
        <taxon>Basidiomycota</taxon>
        <taxon>Agaricomycotina</taxon>
        <taxon>Agaricomycetes</taxon>
        <taxon>Cantharellales</taxon>
        <taxon>Tulasnellaceae</taxon>
        <taxon>Tulasnella</taxon>
    </lineage>
</organism>
<gene>
    <name evidence="13" type="ORF">M407DRAFT_229683</name>
</gene>
<dbReference type="GO" id="GO:0051598">
    <property type="term" value="P:meiotic recombination checkpoint signaling"/>
    <property type="evidence" value="ECO:0007669"/>
    <property type="project" value="TreeGrafter"/>
</dbReference>
<evidence type="ECO:0000256" key="4">
    <source>
        <dbReference type="ARBA" id="ARBA00022741"/>
    </source>
</evidence>
<reference evidence="13 14" key="1">
    <citation type="submission" date="2014-04" db="EMBL/GenBank/DDBJ databases">
        <authorList>
            <consortium name="DOE Joint Genome Institute"/>
            <person name="Kuo A."/>
            <person name="Girlanda M."/>
            <person name="Perotto S."/>
            <person name="Kohler A."/>
            <person name="Nagy L.G."/>
            <person name="Floudas D."/>
            <person name="Copeland A."/>
            <person name="Barry K.W."/>
            <person name="Cichocki N."/>
            <person name="Veneault-Fourrey C."/>
            <person name="LaButti K."/>
            <person name="Lindquist E.A."/>
            <person name="Lipzen A."/>
            <person name="Lundell T."/>
            <person name="Morin E."/>
            <person name="Murat C."/>
            <person name="Sun H."/>
            <person name="Tunlid A."/>
            <person name="Henrissat B."/>
            <person name="Grigoriev I.V."/>
            <person name="Hibbett D.S."/>
            <person name="Martin F."/>
            <person name="Nordberg H.P."/>
            <person name="Cantor M.N."/>
            <person name="Hua S.X."/>
        </authorList>
    </citation>
    <scope>NUCLEOTIDE SEQUENCE [LARGE SCALE GENOMIC DNA]</scope>
    <source>
        <strain evidence="13 14">MUT 4182</strain>
    </source>
</reference>
<evidence type="ECO:0000259" key="12">
    <source>
        <dbReference type="PROSITE" id="PS50011"/>
    </source>
</evidence>
<dbReference type="PROSITE" id="PS50006">
    <property type="entry name" value="FHA_DOMAIN"/>
    <property type="match status" value="1"/>
</dbReference>
<feature type="domain" description="FHA" evidence="11">
    <location>
        <begin position="27"/>
        <end position="100"/>
    </location>
</feature>
<dbReference type="STRING" id="1051891.A0A0C3MJE1"/>
<feature type="domain" description="Protein kinase" evidence="12">
    <location>
        <begin position="161"/>
        <end position="556"/>
    </location>
</feature>
<evidence type="ECO:0000256" key="10">
    <source>
        <dbReference type="SAM" id="MobiDB-lite"/>
    </source>
</evidence>
<evidence type="ECO:0000313" key="13">
    <source>
        <dbReference type="EMBL" id="KIO33807.1"/>
    </source>
</evidence>
<evidence type="ECO:0000256" key="1">
    <source>
        <dbReference type="ARBA" id="ARBA00005575"/>
    </source>
</evidence>
<keyword evidence="5" id="KW-0418">Kinase</keyword>
<dbReference type="Gene3D" id="2.60.200.20">
    <property type="match status" value="1"/>
</dbReference>
<dbReference type="PROSITE" id="PS00107">
    <property type="entry name" value="PROTEIN_KINASE_ATP"/>
    <property type="match status" value="1"/>
</dbReference>
<dbReference type="Pfam" id="PF00069">
    <property type="entry name" value="Pkinase"/>
    <property type="match status" value="1"/>
</dbReference>
<keyword evidence="4 9" id="KW-0547">Nucleotide-binding</keyword>
<dbReference type="HOGENOM" id="CLU_475031_0_0_1"/>
<dbReference type="InterPro" id="IPR000719">
    <property type="entry name" value="Prot_kinase_dom"/>
</dbReference>
<dbReference type="Gene3D" id="3.30.200.20">
    <property type="entry name" value="Phosphorylase Kinase, domain 1"/>
    <property type="match status" value="1"/>
</dbReference>
<dbReference type="InterPro" id="IPR000253">
    <property type="entry name" value="FHA_dom"/>
</dbReference>
<dbReference type="PROSITE" id="PS00108">
    <property type="entry name" value="PROTEIN_KINASE_ST"/>
    <property type="match status" value="1"/>
</dbReference>
<dbReference type="OrthoDB" id="40902at2759"/>
<accession>A0A0C3MJE1</accession>
<dbReference type="InterPro" id="IPR011009">
    <property type="entry name" value="Kinase-like_dom_sf"/>
</dbReference>
<evidence type="ECO:0000256" key="6">
    <source>
        <dbReference type="ARBA" id="ARBA00022840"/>
    </source>
</evidence>
<evidence type="ECO:0000256" key="2">
    <source>
        <dbReference type="ARBA" id="ARBA00012513"/>
    </source>
</evidence>
<comment type="similarity">
    <text evidence="1">Belongs to the protein kinase superfamily. CAMK Ser/Thr protein kinase family. CHEK2 subfamily.</text>
</comment>
<dbReference type="InterPro" id="IPR017441">
    <property type="entry name" value="Protein_kinase_ATP_BS"/>
</dbReference>
<evidence type="ECO:0000313" key="14">
    <source>
        <dbReference type="Proteomes" id="UP000054248"/>
    </source>
</evidence>
<protein>
    <recommendedName>
        <fullName evidence="2">non-specific serine/threonine protein kinase</fullName>
        <ecNumber evidence="2">2.7.11.1</ecNumber>
    </recommendedName>
</protein>
<name>A0A0C3MJE1_9AGAM</name>
<evidence type="ECO:0000256" key="5">
    <source>
        <dbReference type="ARBA" id="ARBA00022777"/>
    </source>
</evidence>
<comment type="catalytic activity">
    <reaction evidence="8">
        <text>L-seryl-[protein] + ATP = O-phospho-L-seryl-[protein] + ADP + H(+)</text>
        <dbReference type="Rhea" id="RHEA:17989"/>
        <dbReference type="Rhea" id="RHEA-COMP:9863"/>
        <dbReference type="Rhea" id="RHEA-COMP:11604"/>
        <dbReference type="ChEBI" id="CHEBI:15378"/>
        <dbReference type="ChEBI" id="CHEBI:29999"/>
        <dbReference type="ChEBI" id="CHEBI:30616"/>
        <dbReference type="ChEBI" id="CHEBI:83421"/>
        <dbReference type="ChEBI" id="CHEBI:456216"/>
        <dbReference type="EC" id="2.7.11.1"/>
    </reaction>
</comment>
<dbReference type="PANTHER" id="PTHR44167:SF24">
    <property type="entry name" value="SERINE_THREONINE-PROTEIN KINASE CHK2"/>
    <property type="match status" value="1"/>
</dbReference>
<keyword evidence="3" id="KW-0723">Serine/threonine-protein kinase</keyword>
<feature type="binding site" evidence="9">
    <location>
        <position position="190"/>
    </location>
    <ligand>
        <name>ATP</name>
        <dbReference type="ChEBI" id="CHEBI:30616"/>
    </ligand>
</feature>
<dbReference type="InterPro" id="IPR008984">
    <property type="entry name" value="SMAD_FHA_dom_sf"/>
</dbReference>
<dbReference type="PANTHER" id="PTHR44167">
    <property type="entry name" value="OVARIAN-SPECIFIC SERINE/THREONINE-PROTEIN KINASE LOK-RELATED"/>
    <property type="match status" value="1"/>
</dbReference>
<dbReference type="EMBL" id="KN822946">
    <property type="protein sequence ID" value="KIO33807.1"/>
    <property type="molecule type" value="Genomic_DNA"/>
</dbReference>
<reference evidence="14" key="2">
    <citation type="submission" date="2015-01" db="EMBL/GenBank/DDBJ databases">
        <title>Evolutionary Origins and Diversification of the Mycorrhizal Mutualists.</title>
        <authorList>
            <consortium name="DOE Joint Genome Institute"/>
            <consortium name="Mycorrhizal Genomics Consortium"/>
            <person name="Kohler A."/>
            <person name="Kuo A."/>
            <person name="Nagy L.G."/>
            <person name="Floudas D."/>
            <person name="Copeland A."/>
            <person name="Barry K.W."/>
            <person name="Cichocki N."/>
            <person name="Veneault-Fourrey C."/>
            <person name="LaButti K."/>
            <person name="Lindquist E.A."/>
            <person name="Lipzen A."/>
            <person name="Lundell T."/>
            <person name="Morin E."/>
            <person name="Murat C."/>
            <person name="Riley R."/>
            <person name="Ohm R."/>
            <person name="Sun H."/>
            <person name="Tunlid A."/>
            <person name="Henrissat B."/>
            <person name="Grigoriev I.V."/>
            <person name="Hibbett D.S."/>
            <person name="Martin F."/>
        </authorList>
    </citation>
    <scope>NUCLEOTIDE SEQUENCE [LARGE SCALE GENOMIC DNA]</scope>
    <source>
        <strain evidence="14">MUT 4182</strain>
    </source>
</reference>
<evidence type="ECO:0000259" key="11">
    <source>
        <dbReference type="PROSITE" id="PS50006"/>
    </source>
</evidence>
<keyword evidence="5" id="KW-0808">Transferase</keyword>
<dbReference type="SUPFAM" id="SSF49879">
    <property type="entry name" value="SMAD/FHA domain"/>
    <property type="match status" value="1"/>
</dbReference>
<proteinExistence type="inferred from homology"/>
<comment type="catalytic activity">
    <reaction evidence="7">
        <text>L-threonyl-[protein] + ATP = O-phospho-L-threonyl-[protein] + ADP + H(+)</text>
        <dbReference type="Rhea" id="RHEA:46608"/>
        <dbReference type="Rhea" id="RHEA-COMP:11060"/>
        <dbReference type="Rhea" id="RHEA-COMP:11605"/>
        <dbReference type="ChEBI" id="CHEBI:15378"/>
        <dbReference type="ChEBI" id="CHEBI:30013"/>
        <dbReference type="ChEBI" id="CHEBI:30616"/>
        <dbReference type="ChEBI" id="CHEBI:61977"/>
        <dbReference type="ChEBI" id="CHEBI:456216"/>
        <dbReference type="EC" id="2.7.11.1"/>
    </reaction>
</comment>
<dbReference type="SUPFAM" id="SSF56112">
    <property type="entry name" value="Protein kinase-like (PK-like)"/>
    <property type="match status" value="1"/>
</dbReference>
<dbReference type="GO" id="GO:0005737">
    <property type="term" value="C:cytoplasm"/>
    <property type="evidence" value="ECO:0007669"/>
    <property type="project" value="TreeGrafter"/>
</dbReference>
<dbReference type="GO" id="GO:0004674">
    <property type="term" value="F:protein serine/threonine kinase activity"/>
    <property type="evidence" value="ECO:0007669"/>
    <property type="project" value="UniProtKB-KW"/>
</dbReference>
<feature type="region of interest" description="Disordered" evidence="10">
    <location>
        <begin position="12"/>
        <end position="49"/>
    </location>
</feature>
<dbReference type="PROSITE" id="PS50011">
    <property type="entry name" value="PROTEIN_KINASE_DOM"/>
    <property type="match status" value="1"/>
</dbReference>
<keyword evidence="14" id="KW-1185">Reference proteome</keyword>
<dbReference type="InterPro" id="IPR008271">
    <property type="entry name" value="Ser/Thr_kinase_AS"/>
</dbReference>
<sequence length="574" mass="64221">MTRTTTLIRAADMNNHNNHPRKRRRLLTFGSGSDESDSTSPPSPAKRPSVLYAASKPELQQYHAKLTTVGDSGVKAASGGIFLSCQDVSTNGTLWNGHLIKKTAIIVADGDVLEIPQSQSFRVRIRNKFETNICPHQADSPSTSSPRPHPSVSYQRIGTHLLSNQFLGDGSFGKVRLAIDTAGHRQLACKTISISPHAGHNATRGVVQKEIDILKGLDHLNINKITDVFYEHAKQNIHIFLELCTGGDLLQFIEERVQVGDGESKYIGLQLMKALNYLHSRKISHRDLKPENVLVHAPGAYPRIMLADFGFAKDNSFERTRSLAGTVSYVPPEALSVLFGYGMGSQAPSFDARRGYEGMPFDCWSLGVCLYFMISGKHPFDYGYESAENSCASRCDSTPVAITEKRSYRNSPWASFEIDFPSPQRSYRYSSGNGNPAHLPPAEMAQDRWCMNHEDSFSNNATKTRTLERDATLKPAKPTLNESRWEQYSHVESYEDSMRSTVSEHMIKKRIMSGPVKFDWMGWESRPEAQRLISKLLDTNPKTRLTIAGALRSAWVGEDLQAMRKMYEKRIGPF</sequence>
<evidence type="ECO:0000256" key="9">
    <source>
        <dbReference type="PROSITE-ProRule" id="PRU10141"/>
    </source>
</evidence>
<dbReference type="GO" id="GO:0005524">
    <property type="term" value="F:ATP binding"/>
    <property type="evidence" value="ECO:0007669"/>
    <property type="project" value="UniProtKB-UniRule"/>
</dbReference>
<dbReference type="SMART" id="SM00220">
    <property type="entry name" value="S_TKc"/>
    <property type="match status" value="1"/>
</dbReference>
<evidence type="ECO:0000256" key="3">
    <source>
        <dbReference type="ARBA" id="ARBA00022527"/>
    </source>
</evidence>
<evidence type="ECO:0000256" key="8">
    <source>
        <dbReference type="ARBA" id="ARBA00048679"/>
    </source>
</evidence>
<evidence type="ECO:0000256" key="7">
    <source>
        <dbReference type="ARBA" id="ARBA00047899"/>
    </source>
</evidence>
<dbReference type="EC" id="2.7.11.1" evidence="2"/>
<feature type="region of interest" description="Disordered" evidence="10">
    <location>
        <begin position="132"/>
        <end position="152"/>
    </location>
</feature>
<dbReference type="Gene3D" id="1.10.510.10">
    <property type="entry name" value="Transferase(Phosphotransferase) domain 1"/>
    <property type="match status" value="1"/>
</dbReference>
<feature type="compositionally biased region" description="Low complexity" evidence="10">
    <location>
        <begin position="140"/>
        <end position="152"/>
    </location>
</feature>
<dbReference type="AlphaFoldDB" id="A0A0C3MJE1"/>